<reference evidence="1 2" key="1">
    <citation type="journal article" date="2015" name="Genome Announc.">
        <title>Draft Genome Sequences of Leptospira santarosai Strains U160, U164, and U233, Isolated from Asymptomatic Cattle.</title>
        <authorList>
            <person name="Kremer F.S."/>
            <person name="Eslabao M.R."/>
            <person name="Provisor M."/>
            <person name="Woloski R.D."/>
            <person name="Ramires O.V."/>
            <person name="Moreno L.Z."/>
            <person name="Moreno A.M."/>
            <person name="Hamond C."/>
            <person name="Lilenbaum W."/>
            <person name="Dellagostin O.A."/>
        </authorList>
    </citation>
    <scope>NUCLEOTIDE SEQUENCE [LARGE SCALE GENOMIC DNA]</scope>
    <source>
        <strain evidence="1 2">U160</strain>
    </source>
</reference>
<proteinExistence type="predicted"/>
<accession>A0A2P1QTT9</accession>
<evidence type="ECO:0000313" key="1">
    <source>
        <dbReference type="EMBL" id="AVQ12332.1"/>
    </source>
</evidence>
<sequence>MISTLSSNDNITKYTQFKQEILAISETSITRTGTNFPNSYKVNNTTLCHHSQYITIHLYRIGYHSF</sequence>
<dbReference type="AlphaFoldDB" id="A0A2P1QTT9"/>
<organism evidence="1 2">
    <name type="scientific">Leptospira santarosai</name>
    <dbReference type="NCBI Taxonomy" id="28183"/>
    <lineage>
        <taxon>Bacteria</taxon>
        <taxon>Pseudomonadati</taxon>
        <taxon>Spirochaetota</taxon>
        <taxon>Spirochaetia</taxon>
        <taxon>Leptospirales</taxon>
        <taxon>Leptospiraceae</taxon>
        <taxon>Leptospira</taxon>
    </lineage>
</organism>
<gene>
    <name evidence="1" type="ORF">XB16_2005</name>
</gene>
<dbReference type="EMBL" id="CP027843">
    <property type="protein sequence ID" value="AVQ12332.1"/>
    <property type="molecule type" value="Genomic_DNA"/>
</dbReference>
<dbReference type="Proteomes" id="UP000033961">
    <property type="component" value="Chromosome I"/>
</dbReference>
<protein>
    <submittedName>
        <fullName evidence="1">MaoC-like protein</fullName>
    </submittedName>
</protein>
<name>A0A2P1QTT9_9LEPT</name>
<evidence type="ECO:0000313" key="2">
    <source>
        <dbReference type="Proteomes" id="UP000033961"/>
    </source>
</evidence>